<dbReference type="InterPro" id="IPR016181">
    <property type="entry name" value="Acyl_CoA_acyltransferase"/>
</dbReference>
<dbReference type="RefSeq" id="WP_307244947.1">
    <property type="nucleotide sequence ID" value="NZ_JAUSQZ010000001.1"/>
</dbReference>
<dbReference type="Pfam" id="PF13508">
    <property type="entry name" value="Acetyltransf_7"/>
    <property type="match status" value="1"/>
</dbReference>
<evidence type="ECO:0000313" key="2">
    <source>
        <dbReference type="EMBL" id="MDP9828103.1"/>
    </source>
</evidence>
<reference evidence="2 3" key="1">
    <citation type="submission" date="2023-07" db="EMBL/GenBank/DDBJ databases">
        <title>Sequencing the genomes of 1000 actinobacteria strains.</title>
        <authorList>
            <person name="Klenk H.-P."/>
        </authorList>
    </citation>
    <scope>NUCLEOTIDE SEQUENCE [LARGE SCALE GENOMIC DNA]</scope>
    <source>
        <strain evidence="2 3">DSM 44388</strain>
    </source>
</reference>
<dbReference type="InterPro" id="IPR052523">
    <property type="entry name" value="Trichothecene_AcTrans"/>
</dbReference>
<gene>
    <name evidence="2" type="ORF">J2S57_003852</name>
</gene>
<dbReference type="PROSITE" id="PS51186">
    <property type="entry name" value="GNAT"/>
    <property type="match status" value="1"/>
</dbReference>
<dbReference type="CDD" id="cd04301">
    <property type="entry name" value="NAT_SF"/>
    <property type="match status" value="1"/>
</dbReference>
<dbReference type="Proteomes" id="UP001235712">
    <property type="component" value="Unassembled WGS sequence"/>
</dbReference>
<comment type="caution">
    <text evidence="2">The sequence shown here is derived from an EMBL/GenBank/DDBJ whole genome shotgun (WGS) entry which is preliminary data.</text>
</comment>
<evidence type="ECO:0000259" key="1">
    <source>
        <dbReference type="PROSITE" id="PS51186"/>
    </source>
</evidence>
<keyword evidence="3" id="KW-1185">Reference proteome</keyword>
<accession>A0ABT9P5Y2</accession>
<dbReference type="EMBL" id="JAUSQZ010000001">
    <property type="protein sequence ID" value="MDP9828103.1"/>
    <property type="molecule type" value="Genomic_DNA"/>
</dbReference>
<protein>
    <submittedName>
        <fullName evidence="2">Ribosomal protein S18 acetylase RimI-like enzyme</fullName>
    </submittedName>
</protein>
<dbReference type="SUPFAM" id="SSF55729">
    <property type="entry name" value="Acyl-CoA N-acyltransferases (Nat)"/>
    <property type="match status" value="1"/>
</dbReference>
<name>A0ABT9P5Y2_9ACTN</name>
<sequence>MDVRTAVAADLPALSSALADAFADDPLWTWMIPERRRHTRLRRVFGALLEHSIPRGNVTTTLDRQAVAVWSAPGEWKLPLPAVLRSAPHMVRGAGLRLPRLLGRLGEVERAHEQLPPGHWYLEMIGTSDRARGQGHGTALMAEAFARWGGLPVYLESSNERNLSFYRRHGFEVTGDLAVRSGPPQWTLWRD</sequence>
<feature type="domain" description="N-acetyltransferase" evidence="1">
    <location>
        <begin position="1"/>
        <end position="191"/>
    </location>
</feature>
<dbReference type="PANTHER" id="PTHR42791:SF1">
    <property type="entry name" value="N-ACETYLTRANSFERASE DOMAIN-CONTAINING PROTEIN"/>
    <property type="match status" value="1"/>
</dbReference>
<organism evidence="2 3">
    <name type="scientific">Kineosporia succinea</name>
    <dbReference type="NCBI Taxonomy" id="84632"/>
    <lineage>
        <taxon>Bacteria</taxon>
        <taxon>Bacillati</taxon>
        <taxon>Actinomycetota</taxon>
        <taxon>Actinomycetes</taxon>
        <taxon>Kineosporiales</taxon>
        <taxon>Kineosporiaceae</taxon>
        <taxon>Kineosporia</taxon>
    </lineage>
</organism>
<dbReference type="PANTHER" id="PTHR42791">
    <property type="entry name" value="GNAT FAMILY ACETYLTRANSFERASE"/>
    <property type="match status" value="1"/>
</dbReference>
<dbReference type="InterPro" id="IPR000182">
    <property type="entry name" value="GNAT_dom"/>
</dbReference>
<proteinExistence type="predicted"/>
<evidence type="ECO:0000313" key="3">
    <source>
        <dbReference type="Proteomes" id="UP001235712"/>
    </source>
</evidence>
<dbReference type="Gene3D" id="3.40.630.30">
    <property type="match status" value="1"/>
</dbReference>